<name>A0A397EZJ8_APHAT</name>
<organism evidence="2 3">
    <name type="scientific">Aphanomyces astaci</name>
    <name type="common">Crayfish plague agent</name>
    <dbReference type="NCBI Taxonomy" id="112090"/>
    <lineage>
        <taxon>Eukaryota</taxon>
        <taxon>Sar</taxon>
        <taxon>Stramenopiles</taxon>
        <taxon>Oomycota</taxon>
        <taxon>Saprolegniomycetes</taxon>
        <taxon>Saprolegniales</taxon>
        <taxon>Verrucalvaceae</taxon>
        <taxon>Aphanomyces</taxon>
    </lineage>
</organism>
<dbReference type="AlphaFoldDB" id="A0A397EZJ8"/>
<comment type="caution">
    <text evidence="2">The sequence shown here is derived from an EMBL/GenBank/DDBJ whole genome shotgun (WGS) entry which is preliminary data.</text>
</comment>
<protein>
    <recommendedName>
        <fullName evidence="4">Telomere-associated protein Rif1 N-terminal domain-containing protein</fullName>
    </recommendedName>
</protein>
<proteinExistence type="predicted"/>
<reference evidence="2 3" key="1">
    <citation type="submission" date="2018-08" db="EMBL/GenBank/DDBJ databases">
        <title>Aphanomyces genome sequencing and annotation.</title>
        <authorList>
            <person name="Minardi D."/>
            <person name="Oidtmann B."/>
            <person name="Van Der Giezen M."/>
            <person name="Studholme D.J."/>
        </authorList>
    </citation>
    <scope>NUCLEOTIDE SEQUENCE [LARGE SCALE GENOMIC DNA]</scope>
    <source>
        <strain evidence="2 3">197901</strain>
    </source>
</reference>
<accession>A0A397EZJ8</accession>
<evidence type="ECO:0008006" key="4">
    <source>
        <dbReference type="Google" id="ProtNLM"/>
    </source>
</evidence>
<gene>
    <name evidence="2" type="ORF">DYB31_015049</name>
</gene>
<dbReference type="VEuPathDB" id="FungiDB:H257_09822"/>
<feature type="compositionally biased region" description="Low complexity" evidence="1">
    <location>
        <begin position="410"/>
        <end position="419"/>
    </location>
</feature>
<evidence type="ECO:0000313" key="3">
    <source>
        <dbReference type="Proteomes" id="UP000266196"/>
    </source>
</evidence>
<sequence length="449" mass="49445">MSEGGSMSRDEFVKALAVALAANDVRDAPTSGEMARTAYDALQFDFPQTSPSELKALATHLRNDPLTFPLTYKLLRNVLELAHGTDAISSSAATVLAQCLFLPFQSPHHLDHFHWPIDPTAVLLQMEWMRYMYLLRDRILQYPVACASLLHKILLFFHAPNNEEAIEASGASTALLRLLLDIASSNELKQAAMAKSSIVSFLRSAMPKLASQGMAAVASSCALDDVEVHAQLWTWAILEDPLAVVPLLEDRGVLRSFAGFVMAPTRDSPHGALKHAVRLLVLSMLFRPSFAAYVHGIPSMAELCPWLATSSYPAEWTLWSMAYQTTAFFTAFQALFPVECVDGIAAITAMHEAVFVLEVLVKMRSQYSWIAWPHKSNLLTTLQTVLPTLNSLFQCPPKQDVTADDDDNSSRSITTSSRQSIQLVHRMRVAIKQLAATIAHSHGDGAKLD</sequence>
<feature type="region of interest" description="Disordered" evidence="1">
    <location>
        <begin position="400"/>
        <end position="419"/>
    </location>
</feature>
<dbReference type="EMBL" id="QUTE01013516">
    <property type="protein sequence ID" value="RHZ04359.1"/>
    <property type="molecule type" value="Genomic_DNA"/>
</dbReference>
<evidence type="ECO:0000256" key="1">
    <source>
        <dbReference type="SAM" id="MobiDB-lite"/>
    </source>
</evidence>
<dbReference type="Proteomes" id="UP000266196">
    <property type="component" value="Unassembled WGS sequence"/>
</dbReference>
<evidence type="ECO:0000313" key="2">
    <source>
        <dbReference type="EMBL" id="RHZ04359.1"/>
    </source>
</evidence>